<dbReference type="GO" id="GO:0003700">
    <property type="term" value="F:DNA-binding transcription factor activity"/>
    <property type="evidence" value="ECO:0007669"/>
    <property type="project" value="TreeGrafter"/>
</dbReference>
<dbReference type="Pfam" id="PF09339">
    <property type="entry name" value="HTH_IclR"/>
    <property type="match status" value="1"/>
</dbReference>
<evidence type="ECO:0000259" key="5">
    <source>
        <dbReference type="PROSITE" id="PS51078"/>
    </source>
</evidence>
<name>A0A7K0DV32_9NOCA</name>
<dbReference type="EMBL" id="WEGI01000011">
    <property type="protein sequence ID" value="MQY29448.1"/>
    <property type="molecule type" value="Genomic_DNA"/>
</dbReference>
<dbReference type="Pfam" id="PF01614">
    <property type="entry name" value="IclR_C"/>
    <property type="match status" value="1"/>
</dbReference>
<dbReference type="InterPro" id="IPR050707">
    <property type="entry name" value="HTH_MetabolicPath_Reg"/>
</dbReference>
<comment type="caution">
    <text evidence="6">The sequence shown here is derived from an EMBL/GenBank/DDBJ whole genome shotgun (WGS) entry which is preliminary data.</text>
</comment>
<dbReference type="InterPro" id="IPR005471">
    <property type="entry name" value="Tscrpt_reg_IclR_N"/>
</dbReference>
<evidence type="ECO:0000256" key="2">
    <source>
        <dbReference type="ARBA" id="ARBA00023125"/>
    </source>
</evidence>
<dbReference type="GO" id="GO:0045892">
    <property type="term" value="P:negative regulation of DNA-templated transcription"/>
    <property type="evidence" value="ECO:0007669"/>
    <property type="project" value="TreeGrafter"/>
</dbReference>
<dbReference type="PROSITE" id="PS51078">
    <property type="entry name" value="ICLR_ED"/>
    <property type="match status" value="1"/>
</dbReference>
<dbReference type="SMART" id="SM00346">
    <property type="entry name" value="HTH_ICLR"/>
    <property type="match status" value="1"/>
</dbReference>
<evidence type="ECO:0000256" key="1">
    <source>
        <dbReference type="ARBA" id="ARBA00023015"/>
    </source>
</evidence>
<dbReference type="InterPro" id="IPR036390">
    <property type="entry name" value="WH_DNA-bd_sf"/>
</dbReference>
<dbReference type="Gene3D" id="3.30.450.40">
    <property type="match status" value="1"/>
</dbReference>
<protein>
    <submittedName>
        <fullName evidence="6">Pectin degradation repressor protein KdgR</fullName>
    </submittedName>
</protein>
<reference evidence="6 7" key="1">
    <citation type="submission" date="2019-10" db="EMBL/GenBank/DDBJ databases">
        <title>Nocardia macrotermitis sp. nov. and Nocardia aurantia sp. nov., isolated from the gut of fungus growing-termite Macrotermes natalensis.</title>
        <authorList>
            <person name="Benndorf R."/>
            <person name="Schwitalla J."/>
            <person name="Martin K."/>
            <person name="De Beer W."/>
            <person name="Kaster A.-K."/>
            <person name="Vollmers J."/>
            <person name="Poulsen M."/>
            <person name="Beemelmanns C."/>
        </authorList>
    </citation>
    <scope>NUCLEOTIDE SEQUENCE [LARGE SCALE GENOMIC DNA]</scope>
    <source>
        <strain evidence="6 7">RB56</strain>
    </source>
</reference>
<dbReference type="InterPro" id="IPR036388">
    <property type="entry name" value="WH-like_DNA-bd_sf"/>
</dbReference>
<dbReference type="Gene3D" id="1.10.10.10">
    <property type="entry name" value="Winged helix-like DNA-binding domain superfamily/Winged helix DNA-binding domain"/>
    <property type="match status" value="1"/>
</dbReference>
<evidence type="ECO:0000313" key="6">
    <source>
        <dbReference type="EMBL" id="MQY29448.1"/>
    </source>
</evidence>
<gene>
    <name evidence="6" type="primary">kdgR_4</name>
    <name evidence="6" type="ORF">NRB56_50380</name>
</gene>
<dbReference type="Proteomes" id="UP000431401">
    <property type="component" value="Unassembled WGS sequence"/>
</dbReference>
<feature type="domain" description="IclR-ED" evidence="5">
    <location>
        <begin position="82"/>
        <end position="266"/>
    </location>
</feature>
<dbReference type="PROSITE" id="PS51077">
    <property type="entry name" value="HTH_ICLR"/>
    <property type="match status" value="1"/>
</dbReference>
<dbReference type="SUPFAM" id="SSF55781">
    <property type="entry name" value="GAF domain-like"/>
    <property type="match status" value="1"/>
</dbReference>
<dbReference type="InterPro" id="IPR029016">
    <property type="entry name" value="GAF-like_dom_sf"/>
</dbReference>
<dbReference type="GO" id="GO:0003677">
    <property type="term" value="F:DNA binding"/>
    <property type="evidence" value="ECO:0007669"/>
    <property type="project" value="UniProtKB-KW"/>
</dbReference>
<sequence length="266" mass="28143">MVKNGSPQAGHGTARPKYPVGSVDSALRLLLLVSSRPEIRLSDAGRELGIGRSTAHRLMQMLEFYGFAAQDPRTRAYRPGPALANAGLQLVSSVDLRETARPHLEMLASGVRETVYLQSLRRDGLVICLDSVEGPRSLRVGARTGETMPAHATAGGRVLLAALPDATVEKLLPNSVLPGFTEHTITDRDALLRELTEVRKRGYGVSVGELESDIGGVGVAIRDPMGRTHLAVAVAVPCTRLTDADEPVIATAAGECADRISAALGA</sequence>
<dbReference type="InterPro" id="IPR014757">
    <property type="entry name" value="Tscrpt_reg_IclR_C"/>
</dbReference>
<keyword evidence="2" id="KW-0238">DNA-binding</keyword>
<evidence type="ECO:0000259" key="4">
    <source>
        <dbReference type="PROSITE" id="PS51077"/>
    </source>
</evidence>
<keyword evidence="3" id="KW-0804">Transcription</keyword>
<dbReference type="PANTHER" id="PTHR30136:SF35">
    <property type="entry name" value="HTH-TYPE TRANSCRIPTIONAL REGULATOR RV1719"/>
    <property type="match status" value="1"/>
</dbReference>
<evidence type="ECO:0000313" key="7">
    <source>
        <dbReference type="Proteomes" id="UP000431401"/>
    </source>
</evidence>
<accession>A0A7K0DV32</accession>
<dbReference type="AlphaFoldDB" id="A0A7K0DV32"/>
<evidence type="ECO:0000256" key="3">
    <source>
        <dbReference type="ARBA" id="ARBA00023163"/>
    </source>
</evidence>
<keyword evidence="1" id="KW-0805">Transcription regulation</keyword>
<dbReference type="SUPFAM" id="SSF46785">
    <property type="entry name" value="Winged helix' DNA-binding domain"/>
    <property type="match status" value="1"/>
</dbReference>
<proteinExistence type="predicted"/>
<dbReference type="RefSeq" id="WP_153346324.1">
    <property type="nucleotide sequence ID" value="NZ_WEGI01000011.1"/>
</dbReference>
<organism evidence="6 7">
    <name type="scientific">Nocardia aurantia</name>
    <dbReference type="NCBI Taxonomy" id="2585199"/>
    <lineage>
        <taxon>Bacteria</taxon>
        <taxon>Bacillati</taxon>
        <taxon>Actinomycetota</taxon>
        <taxon>Actinomycetes</taxon>
        <taxon>Mycobacteriales</taxon>
        <taxon>Nocardiaceae</taxon>
        <taxon>Nocardia</taxon>
    </lineage>
</organism>
<feature type="domain" description="HTH iclR-type" evidence="4">
    <location>
        <begin position="20"/>
        <end position="81"/>
    </location>
</feature>
<keyword evidence="7" id="KW-1185">Reference proteome</keyword>
<dbReference type="PANTHER" id="PTHR30136">
    <property type="entry name" value="HELIX-TURN-HELIX TRANSCRIPTIONAL REGULATOR, ICLR FAMILY"/>
    <property type="match status" value="1"/>
</dbReference>
<dbReference type="OrthoDB" id="4474604at2"/>